<dbReference type="Proteomes" id="UP000289738">
    <property type="component" value="Chromosome B04"/>
</dbReference>
<proteinExistence type="predicted"/>
<evidence type="ECO:0000313" key="2">
    <source>
        <dbReference type="EMBL" id="RYR15053.1"/>
    </source>
</evidence>
<comment type="caution">
    <text evidence="2">The sequence shown here is derived from an EMBL/GenBank/DDBJ whole genome shotgun (WGS) entry which is preliminary data.</text>
</comment>
<dbReference type="Pfam" id="PF06487">
    <property type="entry name" value="SAP18"/>
    <property type="match status" value="1"/>
</dbReference>
<dbReference type="InterPro" id="IPR042534">
    <property type="entry name" value="SAP18_sf"/>
</dbReference>
<dbReference type="EMBL" id="SDMP01000014">
    <property type="protein sequence ID" value="RYR15053.1"/>
    <property type="molecule type" value="Genomic_DNA"/>
</dbReference>
<evidence type="ECO:0000256" key="1">
    <source>
        <dbReference type="SAM" id="MobiDB-lite"/>
    </source>
</evidence>
<sequence length="147" mass="17129">MGEEARYPWQPPALPSPPPTPPSSDDSDAEPPPLLFYFMPPPELAIRTFFKFGRHHSHAEFAGTVIYLPWYFTHIRMDDATLRDLTEITKEAFPNLRENTKFSFARVFTDERGIRGIRRIGDYLDVSIRYPRRLMIEETGAFTKSFF</sequence>
<reference evidence="2 3" key="1">
    <citation type="submission" date="2019-01" db="EMBL/GenBank/DDBJ databases">
        <title>Sequencing of cultivated peanut Arachis hypogaea provides insights into genome evolution and oil improvement.</title>
        <authorList>
            <person name="Chen X."/>
        </authorList>
    </citation>
    <scope>NUCLEOTIDE SEQUENCE [LARGE SCALE GENOMIC DNA]</scope>
    <source>
        <strain evidence="3">cv. Fuhuasheng</strain>
        <tissue evidence="2">Leaves</tissue>
    </source>
</reference>
<dbReference type="InterPro" id="IPR010516">
    <property type="entry name" value="SAP18"/>
</dbReference>
<gene>
    <name evidence="2" type="ORF">Ahy_B04g071790</name>
</gene>
<evidence type="ECO:0000313" key="3">
    <source>
        <dbReference type="Proteomes" id="UP000289738"/>
    </source>
</evidence>
<dbReference type="AlphaFoldDB" id="A0A444ZLK5"/>
<protein>
    <submittedName>
        <fullName evidence="2">Uncharacterized protein</fullName>
    </submittedName>
</protein>
<name>A0A444ZLK5_ARAHY</name>
<feature type="region of interest" description="Disordered" evidence="1">
    <location>
        <begin position="1"/>
        <end position="28"/>
    </location>
</feature>
<organism evidence="2 3">
    <name type="scientific">Arachis hypogaea</name>
    <name type="common">Peanut</name>
    <dbReference type="NCBI Taxonomy" id="3818"/>
    <lineage>
        <taxon>Eukaryota</taxon>
        <taxon>Viridiplantae</taxon>
        <taxon>Streptophyta</taxon>
        <taxon>Embryophyta</taxon>
        <taxon>Tracheophyta</taxon>
        <taxon>Spermatophyta</taxon>
        <taxon>Magnoliopsida</taxon>
        <taxon>eudicotyledons</taxon>
        <taxon>Gunneridae</taxon>
        <taxon>Pentapetalae</taxon>
        <taxon>rosids</taxon>
        <taxon>fabids</taxon>
        <taxon>Fabales</taxon>
        <taxon>Fabaceae</taxon>
        <taxon>Papilionoideae</taxon>
        <taxon>50 kb inversion clade</taxon>
        <taxon>dalbergioids sensu lato</taxon>
        <taxon>Dalbergieae</taxon>
        <taxon>Pterocarpus clade</taxon>
        <taxon>Arachis</taxon>
    </lineage>
</organism>
<accession>A0A444ZLK5</accession>
<feature type="compositionally biased region" description="Pro residues" evidence="1">
    <location>
        <begin position="9"/>
        <end position="22"/>
    </location>
</feature>
<keyword evidence="3" id="KW-1185">Reference proteome</keyword>
<dbReference type="Gene3D" id="3.10.20.550">
    <property type="entry name" value="ASAP complex, SAP18 subunit"/>
    <property type="match status" value="1"/>
</dbReference>